<dbReference type="InterPro" id="IPR017456">
    <property type="entry name" value="CTP_synthase_N"/>
</dbReference>
<keyword evidence="10" id="KW-0665">Pyrimidine biosynthesis</keyword>
<dbReference type="GO" id="GO:0042802">
    <property type="term" value="F:identical protein binding"/>
    <property type="evidence" value="ECO:0007669"/>
    <property type="project" value="TreeGrafter"/>
</dbReference>
<dbReference type="GO" id="GO:0005524">
    <property type="term" value="F:ATP binding"/>
    <property type="evidence" value="ECO:0007669"/>
    <property type="project" value="UniProtKB-KW"/>
</dbReference>
<dbReference type="InterPro" id="IPR027417">
    <property type="entry name" value="P-loop_NTPase"/>
</dbReference>
<comment type="similarity">
    <text evidence="2">Belongs to the CTP synthase family.</text>
</comment>
<dbReference type="AlphaFoldDB" id="D6GVG6"/>
<evidence type="ECO:0000256" key="8">
    <source>
        <dbReference type="ARBA" id="ARBA00022842"/>
    </source>
</evidence>
<evidence type="ECO:0000256" key="2">
    <source>
        <dbReference type="ARBA" id="ARBA00007533"/>
    </source>
</evidence>
<dbReference type="EC" id="6.3.4.2" evidence="3"/>
<keyword evidence="9" id="KW-0315">Glutamine amidotransferase</keyword>
<dbReference type="GO" id="GO:0019856">
    <property type="term" value="P:pyrimidine nucleobase biosynthetic process"/>
    <property type="evidence" value="ECO:0007669"/>
    <property type="project" value="TreeGrafter"/>
</dbReference>
<dbReference type="Gene3D" id="3.40.50.300">
    <property type="entry name" value="P-loop containing nucleotide triphosphate hydrolases"/>
    <property type="match status" value="1"/>
</dbReference>
<dbReference type="FunFam" id="3.40.50.880:FF:000002">
    <property type="entry name" value="CTP synthase"/>
    <property type="match status" value="1"/>
</dbReference>
<dbReference type="InterPro" id="IPR017926">
    <property type="entry name" value="GATASE"/>
</dbReference>
<evidence type="ECO:0000259" key="14">
    <source>
        <dbReference type="Pfam" id="PF06418"/>
    </source>
</evidence>
<dbReference type="CDD" id="cd01746">
    <property type="entry name" value="GATase1_CTP_Synthase"/>
    <property type="match status" value="1"/>
</dbReference>
<reference evidence="15 16" key="1">
    <citation type="journal article" date="2010" name="Proc. Natl. Acad. Sci. U.S.A.">
        <title>Enigmatic, ultrasmall, uncultivated Archaea.</title>
        <authorList>
            <person name="Baker B.J."/>
            <person name="Comolli L.R."/>
            <person name="Dick G.J."/>
            <person name="Hauser L.J."/>
            <person name="Hyatt D."/>
            <person name="Dill B.D."/>
            <person name="Land M.L."/>
            <person name="Verberkmoes N.C."/>
            <person name="Hettich R.L."/>
            <person name="Banfield J.F."/>
        </authorList>
    </citation>
    <scope>NUCLEOTIDE SEQUENCE [LARGE SCALE GENOMIC DNA]</scope>
</reference>
<dbReference type="SUPFAM" id="SSF52540">
    <property type="entry name" value="P-loop containing nucleoside triphosphate hydrolases"/>
    <property type="match status" value="1"/>
</dbReference>
<evidence type="ECO:0000256" key="4">
    <source>
        <dbReference type="ARBA" id="ARBA00022598"/>
    </source>
</evidence>
<comment type="catalytic activity">
    <reaction evidence="11">
        <text>UTP + L-glutamine + ATP + H2O = CTP + L-glutamate + ADP + phosphate + 2 H(+)</text>
        <dbReference type="Rhea" id="RHEA:26426"/>
        <dbReference type="ChEBI" id="CHEBI:15377"/>
        <dbReference type="ChEBI" id="CHEBI:15378"/>
        <dbReference type="ChEBI" id="CHEBI:29985"/>
        <dbReference type="ChEBI" id="CHEBI:30616"/>
        <dbReference type="ChEBI" id="CHEBI:37563"/>
        <dbReference type="ChEBI" id="CHEBI:43474"/>
        <dbReference type="ChEBI" id="CHEBI:46398"/>
        <dbReference type="ChEBI" id="CHEBI:58359"/>
        <dbReference type="ChEBI" id="CHEBI:456216"/>
        <dbReference type="EC" id="6.3.4.2"/>
    </reaction>
</comment>
<dbReference type="PANTHER" id="PTHR11550">
    <property type="entry name" value="CTP SYNTHASE"/>
    <property type="match status" value="1"/>
</dbReference>
<keyword evidence="7" id="KW-0067">ATP-binding</keyword>
<evidence type="ECO:0000256" key="11">
    <source>
        <dbReference type="ARBA" id="ARBA00047781"/>
    </source>
</evidence>
<dbReference type="PANTHER" id="PTHR11550:SF0">
    <property type="entry name" value="CTP SYNTHASE-RELATED"/>
    <property type="match status" value="1"/>
</dbReference>
<evidence type="ECO:0000259" key="13">
    <source>
        <dbReference type="Pfam" id="PF00117"/>
    </source>
</evidence>
<evidence type="ECO:0000256" key="5">
    <source>
        <dbReference type="ARBA" id="ARBA00022723"/>
    </source>
</evidence>
<keyword evidence="8" id="KW-0460">Magnesium</keyword>
<dbReference type="UniPathway" id="UPA00159">
    <property type="reaction ID" value="UER00277"/>
</dbReference>
<protein>
    <recommendedName>
        <fullName evidence="12">CTP synthase</fullName>
        <ecNumber evidence="3">6.3.4.2</ecNumber>
    </recommendedName>
</protein>
<dbReference type="GO" id="GO:0044210">
    <property type="term" value="P:'de novo' CTP biosynthetic process"/>
    <property type="evidence" value="ECO:0007669"/>
    <property type="project" value="UniProtKB-UniPathway"/>
</dbReference>
<dbReference type="Gene3D" id="3.40.50.880">
    <property type="match status" value="1"/>
</dbReference>
<comment type="pathway">
    <text evidence="1">Pyrimidine metabolism; CTP biosynthesis via de novo pathway; CTP from UDP: step 2/2.</text>
</comment>
<dbReference type="GO" id="GO:0046872">
    <property type="term" value="F:metal ion binding"/>
    <property type="evidence" value="ECO:0007669"/>
    <property type="project" value="UniProtKB-KW"/>
</dbReference>
<dbReference type="NCBIfam" id="NF003792">
    <property type="entry name" value="PRK05380.1"/>
    <property type="match status" value="1"/>
</dbReference>
<feature type="domain" description="CTP synthase N-terminal" evidence="14">
    <location>
        <begin position="4"/>
        <end position="264"/>
    </location>
</feature>
<evidence type="ECO:0000256" key="9">
    <source>
        <dbReference type="ARBA" id="ARBA00022962"/>
    </source>
</evidence>
<evidence type="ECO:0000256" key="6">
    <source>
        <dbReference type="ARBA" id="ARBA00022741"/>
    </source>
</evidence>
<keyword evidence="6" id="KW-0547">Nucleotide-binding</keyword>
<dbReference type="GO" id="GO:0003883">
    <property type="term" value="F:CTP synthase activity"/>
    <property type="evidence" value="ECO:0007669"/>
    <property type="project" value="UniProtKB-EC"/>
</dbReference>
<keyword evidence="5" id="KW-0479">Metal-binding</keyword>
<gene>
    <name evidence="15" type="ORF">BJBARM5_0479</name>
</gene>
<dbReference type="SUPFAM" id="SSF52317">
    <property type="entry name" value="Class I glutamine amidotransferase-like"/>
    <property type="match status" value="1"/>
</dbReference>
<dbReference type="NCBIfam" id="TIGR00337">
    <property type="entry name" value="PyrG"/>
    <property type="match status" value="1"/>
</dbReference>
<dbReference type="Proteomes" id="UP000009376">
    <property type="component" value="Unassembled WGS sequence"/>
</dbReference>
<evidence type="ECO:0000256" key="3">
    <source>
        <dbReference type="ARBA" id="ARBA00012291"/>
    </source>
</evidence>
<evidence type="ECO:0000313" key="16">
    <source>
        <dbReference type="Proteomes" id="UP000009376"/>
    </source>
</evidence>
<evidence type="ECO:0000256" key="7">
    <source>
        <dbReference type="ARBA" id="ARBA00022840"/>
    </source>
</evidence>
<name>D6GVG6_PARA5</name>
<dbReference type="InterPro" id="IPR029062">
    <property type="entry name" value="Class_I_gatase-like"/>
</dbReference>
<dbReference type="EMBL" id="GG745553">
    <property type="protein sequence ID" value="EFD92804.1"/>
    <property type="molecule type" value="Genomic_DNA"/>
</dbReference>
<evidence type="ECO:0000256" key="1">
    <source>
        <dbReference type="ARBA" id="ARBA00005171"/>
    </source>
</evidence>
<feature type="domain" description="Glutamine amidotransferase" evidence="13">
    <location>
        <begin position="304"/>
        <end position="528"/>
    </location>
</feature>
<dbReference type="GO" id="GO:0097268">
    <property type="term" value="C:cytoophidium"/>
    <property type="evidence" value="ECO:0007669"/>
    <property type="project" value="UniProtKB-ARBA"/>
</dbReference>
<evidence type="ECO:0000313" key="15">
    <source>
        <dbReference type="EMBL" id="EFD92804.1"/>
    </source>
</evidence>
<dbReference type="PROSITE" id="PS51273">
    <property type="entry name" value="GATASE_TYPE_1"/>
    <property type="match status" value="1"/>
</dbReference>
<dbReference type="InterPro" id="IPR033828">
    <property type="entry name" value="GATase1_CTP_Synthase"/>
</dbReference>
<organism evidence="15 16">
    <name type="scientific">Candidatus Parvarchaeum acidophilus ARMAN-5</name>
    <dbReference type="NCBI Taxonomy" id="662762"/>
    <lineage>
        <taxon>Archaea</taxon>
        <taxon>Candidatus Parvarchaeota</taxon>
        <taxon>Candidatus Parvarchaeum</taxon>
    </lineage>
</organism>
<dbReference type="Pfam" id="PF00117">
    <property type="entry name" value="GATase"/>
    <property type="match status" value="1"/>
</dbReference>
<dbReference type="FunFam" id="3.40.50.300:FF:000009">
    <property type="entry name" value="CTP synthase"/>
    <property type="match status" value="1"/>
</dbReference>
<dbReference type="InterPro" id="IPR004468">
    <property type="entry name" value="CTP_synthase"/>
</dbReference>
<evidence type="ECO:0000256" key="10">
    <source>
        <dbReference type="ARBA" id="ARBA00022975"/>
    </source>
</evidence>
<accession>D6GVG6</accession>
<evidence type="ECO:0000256" key="12">
    <source>
        <dbReference type="ARBA" id="ARBA00070745"/>
    </source>
</evidence>
<keyword evidence="4" id="KW-0436">Ligase</keyword>
<proteinExistence type="inferred from homology"/>
<sequence length="536" mass="60289">MNTKFIVVLGSVMSGLGKGVVSSSIMKILDMYDFKVLPIKFDGYLNYDCGTMNPYRHGEVFVLNDKGEVDMDFGTYERFLNKDITSNSSITGGKVFGEIIEDERKGKFLGQDVQVIPHLTNEIQEKIIRFASKNSLDFVVIEVGGTVGDLENGYFIEAMRQLSLKESVVFVDVTYIPRLKTVGEQKTKPTQSAFRALMAMGITPNFLICRTDGKMEDEIKKKLSMFTSLASDRIINDPDMDSPYQLPNYLIEQKFDKALLKLLKYKNHKMNAKKRDNWNVNVENIVRKEGKEVKIAIVGKYVDLRDSYVSVKEALMHAAGKLSLKLKIDWVESENLEKDGSRTSLEGVNGIIVPGGFGTRGIEGMISAIEYARTHNVPYLGLCLGMQLMTVEFARNVCGLTNANSTEFNPKTKYNVVDILPSQLSVDKKGGTMRLGAWDMVIKDKNSIAFSAYQKKIVSERHRHRYEFNNKFRKLLESKGLKVTATTTDNKLVEIVEWSSGFGIATQAHPELKSRIESPAPLFISFLKAASNKLYK</sequence>
<dbReference type="Pfam" id="PF06418">
    <property type="entry name" value="CTP_synth_N"/>
    <property type="match status" value="1"/>
</dbReference>